<dbReference type="AlphaFoldDB" id="A0A2I0QX40"/>
<dbReference type="Gene3D" id="1.10.10.1390">
    <property type="entry name" value="ATP-dependent DNA helicase RecQ"/>
    <property type="match status" value="1"/>
</dbReference>
<evidence type="ECO:0000313" key="3">
    <source>
        <dbReference type="Proteomes" id="UP000243524"/>
    </source>
</evidence>
<dbReference type="RefSeq" id="WP_101330622.1">
    <property type="nucleotide sequence ID" value="NZ_PJNH01000001.1"/>
</dbReference>
<dbReference type="OrthoDB" id="2354672at2"/>
<dbReference type="Pfam" id="PF14493">
    <property type="entry name" value="HTH_40"/>
    <property type="match status" value="1"/>
</dbReference>
<dbReference type="InterPro" id="IPR008308">
    <property type="entry name" value="YpbB-like"/>
</dbReference>
<evidence type="ECO:0000259" key="1">
    <source>
        <dbReference type="Pfam" id="PF14493"/>
    </source>
</evidence>
<evidence type="ECO:0000313" key="2">
    <source>
        <dbReference type="EMBL" id="PKR78878.1"/>
    </source>
</evidence>
<dbReference type="InterPro" id="IPR029491">
    <property type="entry name" value="Helicase_HTH"/>
</dbReference>
<dbReference type="EMBL" id="PJNH01000001">
    <property type="protein sequence ID" value="PKR78878.1"/>
    <property type="molecule type" value="Genomic_DNA"/>
</dbReference>
<dbReference type="PIRSF" id="PIRSF021350">
    <property type="entry name" value="UCP021350"/>
    <property type="match status" value="1"/>
</dbReference>
<feature type="domain" description="Helicase Helix-turn-helix" evidence="1">
    <location>
        <begin position="248"/>
        <end position="336"/>
    </location>
</feature>
<organism evidence="2 3">
    <name type="scientific">Halalkalibacillus sediminis</name>
    <dbReference type="NCBI Taxonomy" id="2018042"/>
    <lineage>
        <taxon>Bacteria</taxon>
        <taxon>Bacillati</taxon>
        <taxon>Bacillota</taxon>
        <taxon>Bacilli</taxon>
        <taxon>Bacillales</taxon>
        <taxon>Bacillaceae</taxon>
        <taxon>Halalkalibacillus</taxon>
    </lineage>
</organism>
<proteinExistence type="predicted"/>
<dbReference type="Proteomes" id="UP000243524">
    <property type="component" value="Unassembled WGS sequence"/>
</dbReference>
<accession>A0A2I0QX40</accession>
<name>A0A2I0QX40_9BACI</name>
<protein>
    <recommendedName>
        <fullName evidence="1">Helicase Helix-turn-helix domain-containing protein</fullName>
    </recommendedName>
</protein>
<sequence>MTFKKLILHICTKVNKERSPSAAYHVLTGKKSGQTLQDISLFQIEHFFGLLPDLEKQEVDSVVDELVVEKVITLDDGIVHIQKPKQIISLNSSPFCYLNGEKFHRVEKEFYSSLLLLTQSISHLIYNKNRFIPIVEDRRVQSRVKQIISQPNNNAESLAEKLYLEMHRVLLQLPEEVSNMYLSLMSRENYIGLTFHQLAEKRQVNFRDIQLEVSGVNHFIMQEVIDHPEDYSILRQLFDQKVQTLTNSASITYEYLKQDMDLNSIANLRNLKLSTIEDHVVEIATRVQTFQIENFISDDTKQKIIESAMELKTMRLRLIKEHLDDSCSYFQIRLVLTQIGELESKG</sequence>
<reference evidence="2 3" key="1">
    <citation type="submission" date="2017-06" db="EMBL/GenBank/DDBJ databases">
        <title>the draft geome sequence of Illustriluteabacillus marina B3227.</title>
        <authorList>
            <person name="He R.-H."/>
            <person name="Du Z.-J."/>
        </authorList>
    </citation>
    <scope>NUCLEOTIDE SEQUENCE [LARGE SCALE GENOMIC DNA]</scope>
    <source>
        <strain evidence="2 3">B3227</strain>
    </source>
</reference>
<comment type="caution">
    <text evidence="2">The sequence shown here is derived from an EMBL/GenBank/DDBJ whole genome shotgun (WGS) entry which is preliminary data.</text>
</comment>
<gene>
    <name evidence="2" type="ORF">CEY16_03735</name>
</gene>
<keyword evidence="3" id="KW-1185">Reference proteome</keyword>